<dbReference type="Proteomes" id="UP000295621">
    <property type="component" value="Unassembled WGS sequence"/>
</dbReference>
<comment type="caution">
    <text evidence="3">The sequence shown here is derived from an EMBL/GenBank/DDBJ whole genome shotgun (WGS) entry which is preliminary data.</text>
</comment>
<dbReference type="OrthoDB" id="3773913at2"/>
<proteinExistence type="predicted"/>
<dbReference type="InterPro" id="IPR013762">
    <property type="entry name" value="Integrase-like_cat_sf"/>
</dbReference>
<protein>
    <recommendedName>
        <fullName evidence="5">Tyr recombinase domain-containing protein</fullName>
    </recommendedName>
</protein>
<dbReference type="EMBL" id="SMKL01000038">
    <property type="protein sequence ID" value="TDC49721.1"/>
    <property type="molecule type" value="Genomic_DNA"/>
</dbReference>
<evidence type="ECO:0000313" key="3">
    <source>
        <dbReference type="EMBL" id="TDC49721.1"/>
    </source>
</evidence>
<feature type="region of interest" description="Disordered" evidence="2">
    <location>
        <begin position="107"/>
        <end position="144"/>
    </location>
</feature>
<dbReference type="SUPFAM" id="SSF56349">
    <property type="entry name" value="DNA breaking-rejoining enzymes"/>
    <property type="match status" value="1"/>
</dbReference>
<dbReference type="AlphaFoldDB" id="A0A4R4RJG2"/>
<name>A0A4R4RJG2_9ACTN</name>
<dbReference type="GO" id="GO:0003677">
    <property type="term" value="F:DNA binding"/>
    <property type="evidence" value="ECO:0007669"/>
    <property type="project" value="InterPro"/>
</dbReference>
<dbReference type="GO" id="GO:0006310">
    <property type="term" value="P:DNA recombination"/>
    <property type="evidence" value="ECO:0007669"/>
    <property type="project" value="UniProtKB-KW"/>
</dbReference>
<keyword evidence="1" id="KW-0233">DNA recombination</keyword>
<evidence type="ECO:0000256" key="1">
    <source>
        <dbReference type="ARBA" id="ARBA00023172"/>
    </source>
</evidence>
<dbReference type="InterPro" id="IPR011010">
    <property type="entry name" value="DNA_brk_join_enz"/>
</dbReference>
<accession>A0A4R4RJG2</accession>
<dbReference type="GO" id="GO:0015074">
    <property type="term" value="P:DNA integration"/>
    <property type="evidence" value="ECO:0007669"/>
    <property type="project" value="InterPro"/>
</dbReference>
<dbReference type="Gene3D" id="1.10.443.10">
    <property type="entry name" value="Intergrase catalytic core"/>
    <property type="match status" value="1"/>
</dbReference>
<reference evidence="3 4" key="1">
    <citation type="submission" date="2019-02" db="EMBL/GenBank/DDBJ databases">
        <title>Draft genome sequences of novel Actinobacteria.</title>
        <authorList>
            <person name="Sahin N."/>
            <person name="Ay H."/>
            <person name="Saygin H."/>
        </authorList>
    </citation>
    <scope>NUCLEOTIDE SEQUENCE [LARGE SCALE GENOMIC DNA]</scope>
    <source>
        <strain evidence="3 4">KC603</strain>
    </source>
</reference>
<dbReference type="RefSeq" id="WP_131984653.1">
    <property type="nucleotide sequence ID" value="NZ_SMKL01000038.1"/>
</dbReference>
<sequence>MVEGAGSAVGSSRLFVGERSTDHLPAFTVFRVCNRARGAVFGAEAKRLPVALHPYDLRHAAVSTWLNAGVTPTRVAEWAGHSVDVLLEIHATCVDCDADRHRQRVEEALGRPRRAPELGHVLPRNDRGEPPTAGEGWTDESAPHLAFPQVRGASL</sequence>
<organism evidence="3 4">
    <name type="scientific">Jiangella ureilytica</name>
    <dbReference type="NCBI Taxonomy" id="2530374"/>
    <lineage>
        <taxon>Bacteria</taxon>
        <taxon>Bacillati</taxon>
        <taxon>Actinomycetota</taxon>
        <taxon>Actinomycetes</taxon>
        <taxon>Jiangellales</taxon>
        <taxon>Jiangellaceae</taxon>
        <taxon>Jiangella</taxon>
    </lineage>
</organism>
<evidence type="ECO:0000313" key="4">
    <source>
        <dbReference type="Proteomes" id="UP000295621"/>
    </source>
</evidence>
<evidence type="ECO:0008006" key="5">
    <source>
        <dbReference type="Google" id="ProtNLM"/>
    </source>
</evidence>
<evidence type="ECO:0000256" key="2">
    <source>
        <dbReference type="SAM" id="MobiDB-lite"/>
    </source>
</evidence>
<gene>
    <name evidence="3" type="ORF">E1212_17300</name>
</gene>
<feature type="compositionally biased region" description="Basic and acidic residues" evidence="2">
    <location>
        <begin position="107"/>
        <end position="129"/>
    </location>
</feature>
<keyword evidence="4" id="KW-1185">Reference proteome</keyword>